<protein>
    <recommendedName>
        <fullName evidence="2">Lipoprotein</fullName>
    </recommendedName>
</protein>
<evidence type="ECO:0008006" key="2">
    <source>
        <dbReference type="Google" id="ProtNLM"/>
    </source>
</evidence>
<organism evidence="1">
    <name type="scientific">mine drainage metagenome</name>
    <dbReference type="NCBI Taxonomy" id="410659"/>
    <lineage>
        <taxon>unclassified sequences</taxon>
        <taxon>metagenomes</taxon>
        <taxon>ecological metagenomes</taxon>
    </lineage>
</organism>
<dbReference type="PROSITE" id="PS51257">
    <property type="entry name" value="PROKAR_LIPOPROTEIN"/>
    <property type="match status" value="1"/>
</dbReference>
<dbReference type="AlphaFoldDB" id="A0A1J5SA57"/>
<reference evidence="1" key="1">
    <citation type="submission" date="2016-10" db="EMBL/GenBank/DDBJ databases">
        <title>Sequence of Gallionella enrichment culture.</title>
        <authorList>
            <person name="Poehlein A."/>
            <person name="Muehling M."/>
            <person name="Daniel R."/>
        </authorList>
    </citation>
    <scope>NUCLEOTIDE SEQUENCE</scope>
</reference>
<name>A0A1J5SA57_9ZZZZ</name>
<evidence type="ECO:0000313" key="1">
    <source>
        <dbReference type="EMBL" id="OIQ98627.1"/>
    </source>
</evidence>
<gene>
    <name evidence="1" type="ORF">GALL_192850</name>
</gene>
<dbReference type="EMBL" id="MLJW01000116">
    <property type="protein sequence ID" value="OIQ98627.1"/>
    <property type="molecule type" value="Genomic_DNA"/>
</dbReference>
<proteinExistence type="predicted"/>
<comment type="caution">
    <text evidence="1">The sequence shown here is derived from an EMBL/GenBank/DDBJ whole genome shotgun (WGS) entry which is preliminary data.</text>
</comment>
<sequence>MLKKNAGTLVALLVGAVVLSGCAGMGDGIPPEKLGEYALIESHIGTRGNNMDTLPSSMRGFENTAYISWVNGKVALPALESMNVLPGEYTFQVGIGCDNTATCRPGYPYKLKVKAGQRYVLLPTGVLVSDRSVPRAAAKEVRY</sequence>
<accession>A0A1J5SA57</accession>